<reference evidence="2 3" key="1">
    <citation type="submission" date="2018-07" db="EMBL/GenBank/DDBJ databases">
        <title>Genomic Encyclopedia of Type Strains, Phase IV (KMG-IV): sequencing the most valuable type-strain genomes for metagenomic binning, comparative biology and taxonomic classification.</title>
        <authorList>
            <person name="Goeker M."/>
        </authorList>
    </citation>
    <scope>NUCLEOTIDE SEQUENCE [LARGE SCALE GENOMIC DNA]</scope>
    <source>
        <strain evidence="2 3">DSM 25528</strain>
    </source>
</reference>
<evidence type="ECO:0000259" key="1">
    <source>
        <dbReference type="Pfam" id="PF04993"/>
    </source>
</evidence>
<dbReference type="EMBL" id="QPIX01000001">
    <property type="protein sequence ID" value="RCW28582.1"/>
    <property type="molecule type" value="Genomic_DNA"/>
</dbReference>
<evidence type="ECO:0000313" key="3">
    <source>
        <dbReference type="Proteomes" id="UP000252582"/>
    </source>
</evidence>
<dbReference type="InterPro" id="IPR007076">
    <property type="entry name" value="TfoX_N"/>
</dbReference>
<dbReference type="Gene3D" id="3.30.1460.30">
    <property type="entry name" value="YgaC/TfoX-N like chaperone"/>
    <property type="match status" value="1"/>
</dbReference>
<organism evidence="2 3">
    <name type="scientific">Ciceribacter lividus</name>
    <dbReference type="NCBI Taxonomy" id="1197950"/>
    <lineage>
        <taxon>Bacteria</taxon>
        <taxon>Pseudomonadati</taxon>
        <taxon>Pseudomonadota</taxon>
        <taxon>Alphaproteobacteria</taxon>
        <taxon>Hyphomicrobiales</taxon>
        <taxon>Rhizobiaceae</taxon>
        <taxon>Ciceribacter</taxon>
    </lineage>
</organism>
<proteinExistence type="predicted"/>
<sequence length="113" mass="12753">MDNEALEEVFQSLGRVTIRRMFSGKGIYHDGLILALVVDGELLLKADEVSAPLFEEAGARRWVYSGKARKSPVRMPYWSVPDAAYDDPEEMAKWVRLAYEAALRAPPARGQRK</sequence>
<dbReference type="SUPFAM" id="SSF159894">
    <property type="entry name" value="YgaC/TfoX-N like"/>
    <property type="match status" value="1"/>
</dbReference>
<feature type="domain" description="TfoX N-terminal" evidence="1">
    <location>
        <begin position="8"/>
        <end position="102"/>
    </location>
</feature>
<name>A0A6I7HUD0_9HYPH</name>
<dbReference type="Pfam" id="PF04993">
    <property type="entry name" value="TfoX_N"/>
    <property type="match status" value="1"/>
</dbReference>
<dbReference type="RefSeq" id="WP_114361629.1">
    <property type="nucleotide sequence ID" value="NZ_QPIX01000001.1"/>
</dbReference>
<dbReference type="PANTHER" id="PTHR36121">
    <property type="entry name" value="PROTEIN SXY"/>
    <property type="match status" value="1"/>
</dbReference>
<comment type="caution">
    <text evidence="2">The sequence shown here is derived from an EMBL/GenBank/DDBJ whole genome shotgun (WGS) entry which is preliminary data.</text>
</comment>
<protein>
    <submittedName>
        <fullName evidence="2">DNA transformation protein</fullName>
    </submittedName>
</protein>
<keyword evidence="3" id="KW-1185">Reference proteome</keyword>
<dbReference type="AlphaFoldDB" id="A0A6I7HUD0"/>
<dbReference type="PANTHER" id="PTHR36121:SF1">
    <property type="entry name" value="PROTEIN SXY"/>
    <property type="match status" value="1"/>
</dbReference>
<evidence type="ECO:0000313" key="2">
    <source>
        <dbReference type="EMBL" id="RCW28582.1"/>
    </source>
</evidence>
<accession>A0A6I7HUD0</accession>
<dbReference type="Proteomes" id="UP000252582">
    <property type="component" value="Unassembled WGS sequence"/>
</dbReference>
<dbReference type="InterPro" id="IPR047525">
    <property type="entry name" value="TfoX-like"/>
</dbReference>
<gene>
    <name evidence="2" type="ORF">DFR48_101597</name>
</gene>